<evidence type="ECO:0000313" key="1">
    <source>
        <dbReference type="EMBL" id="BDG61255.1"/>
    </source>
</evidence>
<proteinExistence type="predicted"/>
<name>A0AA35CPD4_9FIRM</name>
<dbReference type="Proteomes" id="UP001163687">
    <property type="component" value="Chromosome"/>
</dbReference>
<sequence>MPLLQVTCACGTRCREELYRPSADRSLDPGWQSQADYLCPTCNRLAAQFQWRREGSAFRRRIFWAGPPGRAEGVGCLAGIVEGAS</sequence>
<protein>
    <submittedName>
        <fullName evidence="1">Uncharacterized protein</fullName>
    </submittedName>
</protein>
<keyword evidence="2" id="KW-1185">Reference proteome</keyword>
<reference evidence="1" key="1">
    <citation type="submission" date="2022-03" db="EMBL/GenBank/DDBJ databases">
        <title>Complete genome sequence of Caldinitratiruptor microaerophilus.</title>
        <authorList>
            <person name="Mukaiyama R."/>
            <person name="Nishiyama T."/>
            <person name="Ueda K."/>
        </authorList>
    </citation>
    <scope>NUCLEOTIDE SEQUENCE</scope>
    <source>
        <strain evidence="1">JCM 16183</strain>
    </source>
</reference>
<evidence type="ECO:0000313" key="2">
    <source>
        <dbReference type="Proteomes" id="UP001163687"/>
    </source>
</evidence>
<dbReference type="KEGG" id="cmic:caldi_23450"/>
<dbReference type="EMBL" id="AP025628">
    <property type="protein sequence ID" value="BDG61255.1"/>
    <property type="molecule type" value="Genomic_DNA"/>
</dbReference>
<accession>A0AA35CPD4</accession>
<gene>
    <name evidence="1" type="ORF">caldi_23450</name>
</gene>
<organism evidence="1 2">
    <name type="scientific">Caldinitratiruptor microaerophilus</name>
    <dbReference type="NCBI Taxonomy" id="671077"/>
    <lineage>
        <taxon>Bacteria</taxon>
        <taxon>Bacillati</taxon>
        <taxon>Bacillota</taxon>
        <taxon>Clostridia</taxon>
        <taxon>Eubacteriales</taxon>
        <taxon>Symbiobacteriaceae</taxon>
        <taxon>Caldinitratiruptor</taxon>
    </lineage>
</organism>
<dbReference type="AlphaFoldDB" id="A0AA35CPD4"/>
<dbReference type="RefSeq" id="WP_264841915.1">
    <property type="nucleotide sequence ID" value="NZ_AP025628.1"/>
</dbReference>